<dbReference type="RefSeq" id="WP_015923693.1">
    <property type="nucleotide sequence ID" value="NC_011899.1"/>
</dbReference>
<evidence type="ECO:0000313" key="6">
    <source>
        <dbReference type="Proteomes" id="UP000000719"/>
    </source>
</evidence>
<dbReference type="PANTHER" id="PTHR30061">
    <property type="entry name" value="MALTOSE-BINDING PERIPLASMIC PROTEIN"/>
    <property type="match status" value="1"/>
</dbReference>
<feature type="signal peptide" evidence="4">
    <location>
        <begin position="1"/>
        <end position="24"/>
    </location>
</feature>
<dbReference type="GO" id="GO:0055052">
    <property type="term" value="C:ATP-binding cassette (ABC) transporter complex, substrate-binding subunit-containing"/>
    <property type="evidence" value="ECO:0007669"/>
    <property type="project" value="TreeGrafter"/>
</dbReference>
<dbReference type="GO" id="GO:0042956">
    <property type="term" value="P:maltodextrin transmembrane transport"/>
    <property type="evidence" value="ECO:0007669"/>
    <property type="project" value="TreeGrafter"/>
</dbReference>
<evidence type="ECO:0000256" key="1">
    <source>
        <dbReference type="ARBA" id="ARBA00008520"/>
    </source>
</evidence>
<dbReference type="Gene3D" id="3.40.190.10">
    <property type="entry name" value="Periplasmic binding protein-like II"/>
    <property type="match status" value="2"/>
</dbReference>
<dbReference type="HOGENOM" id="CLU_031285_10_1_9"/>
<dbReference type="PANTHER" id="PTHR30061:SF50">
    <property type="entry name" value="MALTOSE_MALTODEXTRIN-BINDING PERIPLASMIC PROTEIN"/>
    <property type="match status" value="1"/>
</dbReference>
<dbReference type="KEGG" id="hor:Hore_19770"/>
<dbReference type="AlphaFoldDB" id="B8CZK5"/>
<dbReference type="CDD" id="cd14747">
    <property type="entry name" value="PBP2_MalE"/>
    <property type="match status" value="1"/>
</dbReference>
<feature type="chain" id="PRO_5002870431" evidence="4">
    <location>
        <begin position="25"/>
        <end position="423"/>
    </location>
</feature>
<dbReference type="GO" id="GO:0015768">
    <property type="term" value="P:maltose transport"/>
    <property type="evidence" value="ECO:0007669"/>
    <property type="project" value="TreeGrafter"/>
</dbReference>
<dbReference type="STRING" id="373903.Hore_19770"/>
<organism evidence="5 6">
    <name type="scientific">Halothermothrix orenii (strain H 168 / OCM 544 / DSM 9562)</name>
    <dbReference type="NCBI Taxonomy" id="373903"/>
    <lineage>
        <taxon>Bacteria</taxon>
        <taxon>Bacillati</taxon>
        <taxon>Bacillota</taxon>
        <taxon>Clostridia</taxon>
        <taxon>Halanaerobiales</taxon>
        <taxon>Halothermotrichaceae</taxon>
        <taxon>Halothermothrix</taxon>
    </lineage>
</organism>
<accession>B8CZK5</accession>
<dbReference type="eggNOG" id="COG2182">
    <property type="taxonomic scope" value="Bacteria"/>
</dbReference>
<keyword evidence="2" id="KW-0813">Transport</keyword>
<keyword evidence="3 4" id="KW-0732">Signal</keyword>
<evidence type="ECO:0000256" key="3">
    <source>
        <dbReference type="ARBA" id="ARBA00022729"/>
    </source>
</evidence>
<gene>
    <name evidence="5" type="ordered locus">Hore_19770</name>
</gene>
<dbReference type="EMBL" id="CP001098">
    <property type="protein sequence ID" value="ACL70724.1"/>
    <property type="molecule type" value="Genomic_DNA"/>
</dbReference>
<comment type="similarity">
    <text evidence="1">Belongs to the bacterial solute-binding protein 1 family.</text>
</comment>
<evidence type="ECO:0000256" key="4">
    <source>
        <dbReference type="SAM" id="SignalP"/>
    </source>
</evidence>
<dbReference type="SUPFAM" id="SSF53850">
    <property type="entry name" value="Periplasmic binding protein-like II"/>
    <property type="match status" value="1"/>
</dbReference>
<name>B8CZK5_HALOH</name>
<dbReference type="Pfam" id="PF13416">
    <property type="entry name" value="SBP_bac_8"/>
    <property type="match status" value="1"/>
</dbReference>
<dbReference type="Proteomes" id="UP000000719">
    <property type="component" value="Chromosome"/>
</dbReference>
<evidence type="ECO:0000313" key="5">
    <source>
        <dbReference type="EMBL" id="ACL70724.1"/>
    </source>
</evidence>
<dbReference type="GO" id="GO:1901982">
    <property type="term" value="F:maltose binding"/>
    <property type="evidence" value="ECO:0007669"/>
    <property type="project" value="TreeGrafter"/>
</dbReference>
<protein>
    <submittedName>
        <fullName evidence="5">Extracellular solute-binding protein family 1</fullName>
    </submittedName>
</protein>
<evidence type="ECO:0000256" key="2">
    <source>
        <dbReference type="ARBA" id="ARBA00022448"/>
    </source>
</evidence>
<reference evidence="5 6" key="1">
    <citation type="journal article" date="2009" name="PLoS ONE">
        <title>Genome analysis of the anaerobic thermohalophilic bacterium Halothermothrix orenii.</title>
        <authorList>
            <person name="Mavromatis K."/>
            <person name="Ivanova N."/>
            <person name="Anderson I."/>
            <person name="Lykidis A."/>
            <person name="Hooper S.D."/>
            <person name="Sun H."/>
            <person name="Kunin V."/>
            <person name="Lapidus A."/>
            <person name="Hugenholtz P."/>
            <person name="Patel B."/>
            <person name="Kyrpides N.C."/>
        </authorList>
    </citation>
    <scope>NUCLEOTIDE SEQUENCE [LARGE SCALE GENOMIC DNA]</scope>
    <source>
        <strain evidence="6">H 168 / OCM 544 / DSM 9562</strain>
    </source>
</reference>
<keyword evidence="6" id="KW-1185">Reference proteome</keyword>
<sequence length="423" mass="46614">MKKFFLLLVLTTLFVGTLAVSAGATEITMWAMNNAPSELNIAWFNEKAAEFEELTGIKVNFEEIAWSSCMEVISTALATGEGANVMQVGTTQTPFFAATGGLVEIDIREFGGKDNFMEGNLKSTVLDGKYYGVPWIAETRVLFYNTEMFEKAGVEPPQTWEELIEVGEKIVDVYGEGTAIAIAGTNAWDLIHNWAPMLWTRGGDFLTPDWKRAAFNLSEAGYEAVEYYVDLVRNGLASTACAEYDQSQADSAFANGDVAMAFQGPWNISGIKNDNPDLPFAAAELPAGPYGRASFAGGSNLVVRKNAPQDEIEASIKWIKFLLSDTNLTEYVKLSNMLPATKDAFSDPFFQSEIMQVFEKSLSYAHAYPSLPAWGEIELAMRTSFQNILTDYIDGVYDDNTAKKYLDAAALEVNNILKEHSDK</sequence>
<dbReference type="OrthoDB" id="1824059at2"/>
<proteinExistence type="inferred from homology"/>
<dbReference type="InterPro" id="IPR006059">
    <property type="entry name" value="SBP"/>
</dbReference>